<dbReference type="RefSeq" id="XP_004337309.1">
    <property type="nucleotide sequence ID" value="XM_004337261.1"/>
</dbReference>
<feature type="transmembrane region" description="Helical" evidence="1">
    <location>
        <begin position="211"/>
        <end position="233"/>
    </location>
</feature>
<keyword evidence="1" id="KW-0812">Transmembrane</keyword>
<organism evidence="2 3">
    <name type="scientific">Acanthamoeba castellanii (strain ATCC 30010 / Neff)</name>
    <dbReference type="NCBI Taxonomy" id="1257118"/>
    <lineage>
        <taxon>Eukaryota</taxon>
        <taxon>Amoebozoa</taxon>
        <taxon>Discosea</taxon>
        <taxon>Longamoebia</taxon>
        <taxon>Centramoebida</taxon>
        <taxon>Acanthamoebidae</taxon>
        <taxon>Acanthamoeba</taxon>
    </lineage>
</organism>
<dbReference type="OrthoDB" id="2111841at2759"/>
<keyword evidence="2" id="KW-0413">Isomerase</keyword>
<accession>L8GT38</accession>
<proteinExistence type="predicted"/>
<feature type="transmembrane region" description="Helical" evidence="1">
    <location>
        <begin position="115"/>
        <end position="133"/>
    </location>
</feature>
<dbReference type="InterPro" id="IPR020532">
    <property type="entry name" value="Cycloeucalenol_cycloisomerase"/>
</dbReference>
<dbReference type="PANTHER" id="PTHR35136:SF1">
    <property type="entry name" value="CYCLOEUCALENOL CYCLOISOMERASE"/>
    <property type="match status" value="1"/>
</dbReference>
<feature type="transmembrane region" description="Helical" evidence="1">
    <location>
        <begin position="31"/>
        <end position="52"/>
    </location>
</feature>
<evidence type="ECO:0000313" key="3">
    <source>
        <dbReference type="Proteomes" id="UP000011083"/>
    </source>
</evidence>
<keyword evidence="1" id="KW-1133">Transmembrane helix</keyword>
<evidence type="ECO:0000313" key="2">
    <source>
        <dbReference type="EMBL" id="ELR15296.1"/>
    </source>
</evidence>
<evidence type="ECO:0000256" key="1">
    <source>
        <dbReference type="SAM" id="Phobius"/>
    </source>
</evidence>
<keyword evidence="3" id="KW-1185">Reference proteome</keyword>
<dbReference type="AlphaFoldDB" id="L8GT38"/>
<gene>
    <name evidence="2" type="ORF">ACA1_220570</name>
</gene>
<dbReference type="STRING" id="1257118.L8GT38"/>
<name>L8GT38_ACACF</name>
<dbReference type="KEGG" id="acan:ACA1_220570"/>
<keyword evidence="1" id="KW-0472">Membrane</keyword>
<dbReference type="VEuPathDB" id="AmoebaDB:ACA1_220570"/>
<protein>
    <submittedName>
        <fullName evidence="2">Cyclopropyl isomeraselike protein</fullName>
    </submittedName>
</protein>
<dbReference type="GO" id="GO:0047793">
    <property type="term" value="F:cycloeucalenol cycloisomerase activity"/>
    <property type="evidence" value="ECO:0007669"/>
    <property type="project" value="InterPro"/>
</dbReference>
<dbReference type="PANTHER" id="PTHR35136">
    <property type="entry name" value="CYCLOEUCALENOL CYCLOISOMERASE"/>
    <property type="match status" value="1"/>
</dbReference>
<sequence length="287" mass="33307">MKKTKSTNVAHRRDEPRWLSAREAKRHTEQVFLALSVAWITVFGLVTATQVYKQFGDFEYMALALGISLPFLFVPLLFPSAAEKNTPITERYFFKARPLAPLEGHKSSSLTYANVWIWLFGFVGNYFWTHYFYKVLGASYSFPVTIMLNDVPFFLYLITHAYFCSYHTVSTILLRRFWTSSLLIFVMSVITAFMETYTISEVPYYSHTDKFLMYTVGSVFYAIYFCVSFPMFYRLDEEAGDKWDLPRATIDSLAAGMTVTIFLDFWRLLLPSIEGSALAWKGIPYFD</sequence>
<feature type="transmembrane region" description="Helical" evidence="1">
    <location>
        <begin position="153"/>
        <end position="174"/>
    </location>
</feature>
<feature type="transmembrane region" description="Helical" evidence="1">
    <location>
        <begin position="181"/>
        <end position="199"/>
    </location>
</feature>
<dbReference type="OMA" id="PWYRRYW"/>
<feature type="transmembrane region" description="Helical" evidence="1">
    <location>
        <begin position="58"/>
        <end position="78"/>
    </location>
</feature>
<dbReference type="GeneID" id="14915947"/>
<dbReference type="Proteomes" id="UP000011083">
    <property type="component" value="Unassembled WGS sequence"/>
</dbReference>
<reference evidence="2 3" key="1">
    <citation type="journal article" date="2013" name="Genome Biol.">
        <title>Genome of Acanthamoeba castellanii highlights extensive lateral gene transfer and early evolution of tyrosine kinase signaling.</title>
        <authorList>
            <person name="Clarke M."/>
            <person name="Lohan A.J."/>
            <person name="Liu B."/>
            <person name="Lagkouvardos I."/>
            <person name="Roy S."/>
            <person name="Zafar N."/>
            <person name="Bertelli C."/>
            <person name="Schilde C."/>
            <person name="Kianianmomeni A."/>
            <person name="Burglin T.R."/>
            <person name="Frech C."/>
            <person name="Turcotte B."/>
            <person name="Kopec K.O."/>
            <person name="Synnott J.M."/>
            <person name="Choo C."/>
            <person name="Paponov I."/>
            <person name="Finkler A."/>
            <person name="Soon Heng Tan C."/>
            <person name="Hutchins A.P."/>
            <person name="Weinmeier T."/>
            <person name="Rattei T."/>
            <person name="Chu J.S."/>
            <person name="Gimenez G."/>
            <person name="Irimia M."/>
            <person name="Rigden D.J."/>
            <person name="Fitzpatrick D.A."/>
            <person name="Lorenzo-Morales J."/>
            <person name="Bateman A."/>
            <person name="Chiu C.H."/>
            <person name="Tang P."/>
            <person name="Hegemann P."/>
            <person name="Fromm H."/>
            <person name="Raoult D."/>
            <person name="Greub G."/>
            <person name="Miranda-Saavedra D."/>
            <person name="Chen N."/>
            <person name="Nash P."/>
            <person name="Ginger M.L."/>
            <person name="Horn M."/>
            <person name="Schaap P."/>
            <person name="Caler L."/>
            <person name="Loftus B."/>
        </authorList>
    </citation>
    <scope>NUCLEOTIDE SEQUENCE [LARGE SCALE GENOMIC DNA]</scope>
    <source>
        <strain evidence="2 3">Neff</strain>
    </source>
</reference>
<dbReference type="EMBL" id="KB008036">
    <property type="protein sequence ID" value="ELR15296.1"/>
    <property type="molecule type" value="Genomic_DNA"/>
</dbReference>